<dbReference type="PATRIC" id="fig|1280946.3.peg.2135"/>
<gene>
    <name evidence="2" type="ORF">HY29_02530</name>
</gene>
<keyword evidence="3" id="KW-1185">Reference proteome</keyword>
<dbReference type="eggNOG" id="ENOG5031B1D">
    <property type="taxonomic scope" value="Bacteria"/>
</dbReference>
<dbReference type="OrthoDB" id="7618051at2"/>
<dbReference type="AlphaFoldDB" id="A0A062UBH0"/>
<dbReference type="Proteomes" id="UP000027037">
    <property type="component" value="Unassembled WGS sequence"/>
</dbReference>
<dbReference type="RefSeq" id="WP_034796628.1">
    <property type="nucleotide sequence ID" value="NZ_AWFF01000043.1"/>
</dbReference>
<protein>
    <submittedName>
        <fullName evidence="2">Uncharacterized protein</fullName>
    </submittedName>
</protein>
<reference evidence="2 3" key="1">
    <citation type="journal article" date="2014" name="Antonie Van Leeuwenhoek">
        <title>Hyphomonas beringensis sp. nov. and Hyphomonas chukchiensis sp. nov., isolated from surface seawater of the Bering Sea and Chukchi Sea.</title>
        <authorList>
            <person name="Li C."/>
            <person name="Lai Q."/>
            <person name="Li G."/>
            <person name="Dong C."/>
            <person name="Wang J."/>
            <person name="Liao Y."/>
            <person name="Shao Z."/>
        </authorList>
    </citation>
    <scope>NUCLEOTIDE SEQUENCE [LARGE SCALE GENOMIC DNA]</scope>
    <source>
        <strain evidence="2 3">25B14_1</strain>
    </source>
</reference>
<accession>A0A062UBH0</accession>
<evidence type="ECO:0000313" key="3">
    <source>
        <dbReference type="Proteomes" id="UP000027037"/>
    </source>
</evidence>
<evidence type="ECO:0000256" key="1">
    <source>
        <dbReference type="SAM" id="SignalP"/>
    </source>
</evidence>
<dbReference type="EMBL" id="AWFF01000043">
    <property type="protein sequence ID" value="KCZ53964.1"/>
    <property type="molecule type" value="Genomic_DNA"/>
</dbReference>
<evidence type="ECO:0000313" key="2">
    <source>
        <dbReference type="EMBL" id="KCZ53964.1"/>
    </source>
</evidence>
<keyword evidence="1" id="KW-0732">Signal</keyword>
<feature type="signal peptide" evidence="1">
    <location>
        <begin position="1"/>
        <end position="32"/>
    </location>
</feature>
<name>A0A062UBH0_9PROT</name>
<feature type="chain" id="PRO_5001619129" evidence="1">
    <location>
        <begin position="33"/>
        <end position="239"/>
    </location>
</feature>
<organism evidence="2 3">
    <name type="scientific">Hyphomonas beringensis</name>
    <dbReference type="NCBI Taxonomy" id="1280946"/>
    <lineage>
        <taxon>Bacteria</taxon>
        <taxon>Pseudomonadati</taxon>
        <taxon>Pseudomonadota</taxon>
        <taxon>Alphaproteobacteria</taxon>
        <taxon>Hyphomonadales</taxon>
        <taxon>Hyphomonadaceae</taxon>
        <taxon>Hyphomonas</taxon>
    </lineage>
</organism>
<proteinExistence type="predicted"/>
<comment type="caution">
    <text evidence="2">The sequence shown here is derived from an EMBL/GenBank/DDBJ whole genome shotgun (WGS) entry which is preliminary data.</text>
</comment>
<sequence length="239" mass="25550">MKPSLPYKKDPPMPRFLTALALTALAPLPALAGPLQDAMAASPDGPLYTFDLAYRAGDIDALMRVDPSRPEGERLTVLSPDESDWSEELAELVADMQAKSDGDIWCNSLSEHIPADASLVSETDTTATYTFTPLPSADADKNEKKVIKHLTGSVVVDKAEPAILSFRMASTKPFKPMAVAKINDFDMQVACARAPDGRTHIASMDTSLSGSAMMQAFSQSEHQAISNLQPVPASGTGSR</sequence>
<dbReference type="STRING" id="1280946.HY29_02530"/>